<dbReference type="Gene3D" id="3.90.530.10">
    <property type="entry name" value="XPA C-terminal domain"/>
    <property type="match status" value="1"/>
</dbReference>
<reference evidence="6" key="1">
    <citation type="journal article" date="2020" name="Fungal Divers.">
        <title>Resolving the Mortierellaceae phylogeny through synthesis of multi-gene phylogenetics and phylogenomics.</title>
        <authorList>
            <person name="Vandepol N."/>
            <person name="Liber J."/>
            <person name="Desiro A."/>
            <person name="Na H."/>
            <person name="Kennedy M."/>
            <person name="Barry K."/>
            <person name="Grigoriev I.V."/>
            <person name="Miller A.N."/>
            <person name="O'Donnell K."/>
            <person name="Stajich J.E."/>
            <person name="Bonito G."/>
        </authorList>
    </citation>
    <scope>NUCLEOTIDE SEQUENCE</scope>
    <source>
        <strain evidence="6">BC1065</strain>
    </source>
</reference>
<feature type="region of interest" description="Disordered" evidence="4">
    <location>
        <begin position="492"/>
        <end position="591"/>
    </location>
</feature>
<dbReference type="InterPro" id="IPR009061">
    <property type="entry name" value="DNA-bd_dom_put_sf"/>
</dbReference>
<evidence type="ECO:0000256" key="2">
    <source>
        <dbReference type="ARBA" id="ARBA00022833"/>
    </source>
</evidence>
<dbReference type="PROSITE" id="PS50181">
    <property type="entry name" value="FBOX"/>
    <property type="match status" value="1"/>
</dbReference>
<name>A0A9P6Q8E4_9FUNG</name>
<evidence type="ECO:0000313" key="7">
    <source>
        <dbReference type="Proteomes" id="UP000807716"/>
    </source>
</evidence>
<feature type="compositionally biased region" description="Low complexity" evidence="4">
    <location>
        <begin position="497"/>
        <end position="520"/>
    </location>
</feature>
<accession>A0A9P6Q8E4</accession>
<keyword evidence="3" id="KW-0539">Nucleus</keyword>
<evidence type="ECO:0000256" key="3">
    <source>
        <dbReference type="ARBA" id="ARBA00023242"/>
    </source>
</evidence>
<keyword evidence="2" id="KW-0862">Zinc</keyword>
<comment type="subcellular location">
    <subcellularLocation>
        <location evidence="1">Nucleus</location>
    </subcellularLocation>
</comment>
<feature type="compositionally biased region" description="Polar residues" evidence="4">
    <location>
        <begin position="10"/>
        <end position="25"/>
    </location>
</feature>
<dbReference type="Gene3D" id="1.20.1280.50">
    <property type="match status" value="1"/>
</dbReference>
<feature type="compositionally biased region" description="Basic residues" evidence="4">
    <location>
        <begin position="109"/>
        <end position="118"/>
    </location>
</feature>
<feature type="domain" description="F-box" evidence="5">
    <location>
        <begin position="276"/>
        <end position="322"/>
    </location>
</feature>
<evidence type="ECO:0000259" key="5">
    <source>
        <dbReference type="PROSITE" id="PS50181"/>
    </source>
</evidence>
<comment type="caution">
    <text evidence="6">The sequence shown here is derived from an EMBL/GenBank/DDBJ whole genome shotgun (WGS) entry which is preliminary data.</text>
</comment>
<sequence length="627" mass="69581">MAPKKRANTLPATGTRVTRSATRKISQPALVTTEHEKSDLLHTPPCSQDIALQPTTLTPDDNGPSTSRRSARAKNGRRAASISTTQQTDEALPLTPPSSQETTPLTKQRPNRVTRGKKTATSSSSTLEADEAVEAPRPQKGKGKGKGKDGANKGKGSAIKHQVPVVAARNSKRSSSKADLDDSTPPPNGTKKAKRGQGTKTAPMADGDNEASPTQATPVIDGDGIKSRRKRARGVDKGKEVQHNDLQQTEEGGQVADAKQPKAKKAQAAADHDVPFDPLLSLPMEMWIEVFSYLYPSELVKFGLCSKRTHAFVSEQPCWAKIATTAELPEPRRKFSSYYEVVRFHDEIVCEQCFSSSKPKQATIARSDRPLPVQLDWNKQGQKIHLCRQCRGPYLTEFPQYDAEDPNYYSDESQTLAKGLAAEAYALANEQLSRLPHEIKRNPHHLRGPPMRLYKIKTLRKFARNFHGGFMGMLLAKDVLFKYPRCRKPPKSAFAADDNISNSDNKSNTNTNNNNNNSNHDQNDGGEGSSSSASQQKQKQKQNGAMIVKRRRREAPRSTQPMDFEPRYYQVVSPIGSPPSPPEWGADFYGDHDNYDDYEDYEDCGPYHDFNCGNDNDSYPSDYYEYP</sequence>
<dbReference type="InterPro" id="IPR001810">
    <property type="entry name" value="F-box_dom"/>
</dbReference>
<dbReference type="GO" id="GO:0005634">
    <property type="term" value="C:nucleus"/>
    <property type="evidence" value="ECO:0007669"/>
    <property type="project" value="UniProtKB-SubCell"/>
</dbReference>
<dbReference type="EMBL" id="JAAAJB010000226">
    <property type="protein sequence ID" value="KAG0261137.1"/>
    <property type="molecule type" value="Genomic_DNA"/>
</dbReference>
<dbReference type="Proteomes" id="UP000807716">
    <property type="component" value="Unassembled WGS sequence"/>
</dbReference>
<feature type="compositionally biased region" description="Polar residues" evidence="4">
    <location>
        <begin position="53"/>
        <end position="68"/>
    </location>
</feature>
<dbReference type="Pfam" id="PF00646">
    <property type="entry name" value="F-box"/>
    <property type="match status" value="1"/>
</dbReference>
<dbReference type="InterPro" id="IPR037129">
    <property type="entry name" value="XPA_sf"/>
</dbReference>
<dbReference type="InterPro" id="IPR036047">
    <property type="entry name" value="F-box-like_dom_sf"/>
</dbReference>
<evidence type="ECO:0000313" key="6">
    <source>
        <dbReference type="EMBL" id="KAG0261137.1"/>
    </source>
</evidence>
<dbReference type="CDD" id="cd21075">
    <property type="entry name" value="DBD_XPA-like"/>
    <property type="match status" value="1"/>
</dbReference>
<proteinExistence type="predicted"/>
<evidence type="ECO:0000256" key="4">
    <source>
        <dbReference type="SAM" id="MobiDB-lite"/>
    </source>
</evidence>
<dbReference type="SUPFAM" id="SSF46955">
    <property type="entry name" value="Putative DNA-binding domain"/>
    <property type="match status" value="1"/>
</dbReference>
<feature type="compositionally biased region" description="Polar residues" evidence="4">
    <location>
        <begin position="97"/>
        <end position="108"/>
    </location>
</feature>
<feature type="region of interest" description="Disordered" evidence="4">
    <location>
        <begin position="1"/>
        <end position="258"/>
    </location>
</feature>
<evidence type="ECO:0000256" key="1">
    <source>
        <dbReference type="ARBA" id="ARBA00004123"/>
    </source>
</evidence>
<gene>
    <name evidence="6" type="ORF">DFQ27_003143</name>
</gene>
<keyword evidence="7" id="KW-1185">Reference proteome</keyword>
<feature type="compositionally biased region" description="Basic and acidic residues" evidence="4">
    <location>
        <begin position="233"/>
        <end position="243"/>
    </location>
</feature>
<dbReference type="OrthoDB" id="2404831at2759"/>
<dbReference type="SMART" id="SM00256">
    <property type="entry name" value="FBOX"/>
    <property type="match status" value="1"/>
</dbReference>
<dbReference type="SUPFAM" id="SSF81383">
    <property type="entry name" value="F-box domain"/>
    <property type="match status" value="1"/>
</dbReference>
<organism evidence="6 7">
    <name type="scientific">Actinomortierella ambigua</name>
    <dbReference type="NCBI Taxonomy" id="1343610"/>
    <lineage>
        <taxon>Eukaryota</taxon>
        <taxon>Fungi</taxon>
        <taxon>Fungi incertae sedis</taxon>
        <taxon>Mucoromycota</taxon>
        <taxon>Mortierellomycotina</taxon>
        <taxon>Mortierellomycetes</taxon>
        <taxon>Mortierellales</taxon>
        <taxon>Mortierellaceae</taxon>
        <taxon>Actinomortierella</taxon>
    </lineage>
</organism>
<dbReference type="AlphaFoldDB" id="A0A9P6Q8E4"/>
<protein>
    <recommendedName>
        <fullName evidence="5">F-box domain-containing protein</fullName>
    </recommendedName>
</protein>